<comment type="caution">
    <text evidence="2">The sequence shown here is derived from an EMBL/GenBank/DDBJ whole genome shotgun (WGS) entry which is preliminary data.</text>
</comment>
<organism evidence="2 3">
    <name type="scientific">Fusarium langsethiae</name>
    <dbReference type="NCBI Taxonomy" id="179993"/>
    <lineage>
        <taxon>Eukaryota</taxon>
        <taxon>Fungi</taxon>
        <taxon>Dikarya</taxon>
        <taxon>Ascomycota</taxon>
        <taxon>Pezizomycotina</taxon>
        <taxon>Sordariomycetes</taxon>
        <taxon>Hypocreomycetidae</taxon>
        <taxon>Hypocreales</taxon>
        <taxon>Nectriaceae</taxon>
        <taxon>Fusarium</taxon>
    </lineage>
</organism>
<name>A0A0M9EPX1_FUSLA</name>
<feature type="region of interest" description="Disordered" evidence="1">
    <location>
        <begin position="1"/>
        <end position="62"/>
    </location>
</feature>
<dbReference type="PANTHER" id="PTHR39697:SF2">
    <property type="entry name" value="CYANOVIRIN-N DOMAIN-CONTAINING PROTEIN"/>
    <property type="match status" value="1"/>
</dbReference>
<proteinExistence type="predicted"/>
<accession>A0A0M9EPX1</accession>
<dbReference type="AlphaFoldDB" id="A0A0M9EPX1"/>
<dbReference type="Proteomes" id="UP000037904">
    <property type="component" value="Unassembled WGS sequence"/>
</dbReference>
<protein>
    <submittedName>
        <fullName evidence="2">Uncharacterized protein</fullName>
    </submittedName>
</protein>
<gene>
    <name evidence="2" type="ORF">FLAG1_09698</name>
</gene>
<evidence type="ECO:0000313" key="2">
    <source>
        <dbReference type="EMBL" id="KPA37488.1"/>
    </source>
</evidence>
<dbReference type="OrthoDB" id="5289641at2759"/>
<dbReference type="EMBL" id="JXCE01000406">
    <property type="protein sequence ID" value="KPA37488.1"/>
    <property type="molecule type" value="Genomic_DNA"/>
</dbReference>
<sequence length="198" mass="22468">MSSSVSSVGAMTPATASEVGESDNWLGSSTGGMNTPTHTERTPTASESGENTTDSIGLTRKSDPHHDGRYIILDASRSRVLTCHDGHLRLEAIDLNIPHRHMSEQAQWECNERRGFRGFKNIAEGTFLGHDIWWDFYAKVYHHKRWEDFTLRRREGGLYLIQSLDWWTQRQVSAKEDGSGLFRQDDGGTLWEFVKVAK</sequence>
<evidence type="ECO:0000313" key="3">
    <source>
        <dbReference type="Proteomes" id="UP000037904"/>
    </source>
</evidence>
<feature type="compositionally biased region" description="Polar residues" evidence="1">
    <location>
        <begin position="25"/>
        <end position="56"/>
    </location>
</feature>
<keyword evidence="3" id="KW-1185">Reference proteome</keyword>
<reference evidence="2 3" key="1">
    <citation type="submission" date="2015-04" db="EMBL/GenBank/DDBJ databases">
        <title>The draft genome sequence of Fusarium langsethiae, a T-2/HT-2 mycotoxin producer.</title>
        <authorList>
            <person name="Lysoe E."/>
            <person name="Divon H.H."/>
            <person name="Terzi V."/>
            <person name="Orru L."/>
            <person name="Lamontanara A."/>
            <person name="Kolseth A.-K."/>
            <person name="Frandsen R.J."/>
            <person name="Nielsen K."/>
            <person name="Thrane U."/>
        </authorList>
    </citation>
    <scope>NUCLEOTIDE SEQUENCE [LARGE SCALE GENOMIC DNA]</scope>
    <source>
        <strain evidence="2 3">Fl201059</strain>
    </source>
</reference>
<dbReference type="PANTHER" id="PTHR39697">
    <property type="entry name" value="RICIN B LECTIN DOMAIN-CONTAINING PROTEIN-RELATED"/>
    <property type="match status" value="1"/>
</dbReference>
<evidence type="ECO:0000256" key="1">
    <source>
        <dbReference type="SAM" id="MobiDB-lite"/>
    </source>
</evidence>